<evidence type="ECO:0000256" key="7">
    <source>
        <dbReference type="ARBA" id="ARBA00022889"/>
    </source>
</evidence>
<dbReference type="CTD" id="2815"/>
<dbReference type="GeneID" id="112411951"/>
<dbReference type="Pfam" id="PF13855">
    <property type="entry name" value="LRR_8"/>
    <property type="match status" value="1"/>
</dbReference>
<keyword evidence="8 12" id="KW-1133">Transmembrane helix</keyword>
<organism evidence="15 17">
    <name type="scientific">Neophocaena asiaeorientalis asiaeorientalis</name>
    <name type="common">Yangtze finless porpoise</name>
    <name type="synonym">Neophocaena phocaenoides subsp. asiaeorientalis</name>
    <dbReference type="NCBI Taxonomy" id="1706337"/>
    <lineage>
        <taxon>Eukaryota</taxon>
        <taxon>Metazoa</taxon>
        <taxon>Chordata</taxon>
        <taxon>Craniata</taxon>
        <taxon>Vertebrata</taxon>
        <taxon>Euteleostomi</taxon>
        <taxon>Mammalia</taxon>
        <taxon>Eutheria</taxon>
        <taxon>Laurasiatheria</taxon>
        <taxon>Artiodactyla</taxon>
        <taxon>Whippomorpha</taxon>
        <taxon>Cetacea</taxon>
        <taxon>Odontoceti</taxon>
        <taxon>Phocoenidae</taxon>
        <taxon>Neophocaena</taxon>
    </lineage>
</organism>
<name>A0A341CZ31_NEOAA</name>
<evidence type="ECO:0000256" key="4">
    <source>
        <dbReference type="ARBA" id="ARBA00022696"/>
    </source>
</evidence>
<evidence type="ECO:0000256" key="9">
    <source>
        <dbReference type="ARBA" id="ARBA00023084"/>
    </source>
</evidence>
<evidence type="ECO:0000256" key="12">
    <source>
        <dbReference type="SAM" id="Phobius"/>
    </source>
</evidence>
<dbReference type="SMART" id="SM00013">
    <property type="entry name" value="LRRNT"/>
    <property type="match status" value="1"/>
</dbReference>
<evidence type="ECO:0000259" key="13">
    <source>
        <dbReference type="SMART" id="SM00013"/>
    </source>
</evidence>
<dbReference type="RefSeq" id="XP_024619117.1">
    <property type="nucleotide sequence ID" value="XM_024763349.1"/>
</dbReference>
<keyword evidence="2" id="KW-0433">Leucine-rich repeat</keyword>
<evidence type="ECO:0000256" key="2">
    <source>
        <dbReference type="ARBA" id="ARBA00022614"/>
    </source>
</evidence>
<feature type="transmembrane region" description="Helical" evidence="12">
    <location>
        <begin position="288"/>
        <end position="313"/>
    </location>
</feature>
<protein>
    <submittedName>
        <fullName evidence="16 17">Platelet glycoprotein IX isoform X1</fullName>
    </submittedName>
</protein>
<gene>
    <name evidence="16 17" type="primary">GP9</name>
</gene>
<keyword evidence="9" id="KW-0094">Blood coagulation</keyword>
<keyword evidence="7" id="KW-0130">Cell adhesion</keyword>
<dbReference type="InterPro" id="IPR052313">
    <property type="entry name" value="GPIb-IX-V_Complex"/>
</dbReference>
<evidence type="ECO:0000313" key="17">
    <source>
        <dbReference type="RefSeq" id="XP_024619117.1"/>
    </source>
</evidence>
<feature type="domain" description="LRRCT" evidence="14">
    <location>
        <begin position="224"/>
        <end position="275"/>
    </location>
</feature>
<dbReference type="InterPro" id="IPR000483">
    <property type="entry name" value="Cys-rich_flank_reg_C"/>
</dbReference>
<keyword evidence="4" id="KW-0356">Hemostasis</keyword>
<evidence type="ECO:0000259" key="14">
    <source>
        <dbReference type="SMART" id="SM00082"/>
    </source>
</evidence>
<evidence type="ECO:0000256" key="10">
    <source>
        <dbReference type="ARBA" id="ARBA00023136"/>
    </source>
</evidence>
<keyword evidence="5" id="KW-0732">Signal</keyword>
<evidence type="ECO:0000313" key="15">
    <source>
        <dbReference type="Proteomes" id="UP000252040"/>
    </source>
</evidence>
<sequence>MWSLTWSAGQPCTSHSPSLGLNFPTPSMSLHQQLSRLSPFRVPFPIPPSASSTSCLPHQRPLVRVHSAGAKLLGIRGPRCGLWRAHHLPDQGLRQPSRSCLLTIRGGSTGLDPARFTSLIPAPISRRRQPGRRGSPSCPMSIWAALLLIWAAAEASENCPAACACRALETMGLLVDCGGRGLAVMPALPAHTRHLLLANNSLRSVPPGAFDHLPQLQSLDVAHNPWRCDCGVTYLRLWLEDRAPAELLRVRCAGPGPASGRALGQLSGSELGSCGWILRATWADPGPWWDAALAVVAALGLALLAGLLCTVSVPRA</sequence>
<dbReference type="GO" id="GO:0007155">
    <property type="term" value="P:cell adhesion"/>
    <property type="evidence" value="ECO:0007669"/>
    <property type="project" value="UniProtKB-KW"/>
</dbReference>
<comment type="subcellular location">
    <subcellularLocation>
        <location evidence="1">Membrane</location>
        <topology evidence="1">Single-pass type I membrane protein</topology>
    </subcellularLocation>
</comment>
<dbReference type="GO" id="GO:0007596">
    <property type="term" value="P:blood coagulation"/>
    <property type="evidence" value="ECO:0007669"/>
    <property type="project" value="UniProtKB-KW"/>
</dbReference>
<accession>A0A341CZ31</accession>
<dbReference type="RefSeq" id="XP_024619116.1">
    <property type="nucleotide sequence ID" value="XM_024763348.1"/>
</dbReference>
<dbReference type="InterPro" id="IPR001611">
    <property type="entry name" value="Leu-rich_rpt"/>
</dbReference>
<dbReference type="InterPro" id="IPR032675">
    <property type="entry name" value="LRR_dom_sf"/>
</dbReference>
<reference evidence="16 17" key="1">
    <citation type="submission" date="2025-04" db="UniProtKB">
        <authorList>
            <consortium name="RefSeq"/>
        </authorList>
    </citation>
    <scope>IDENTIFICATION</scope>
    <source>
        <tissue evidence="16 17">Meat</tissue>
    </source>
</reference>
<evidence type="ECO:0000256" key="11">
    <source>
        <dbReference type="ARBA" id="ARBA00023157"/>
    </source>
</evidence>
<keyword evidence="11" id="KW-1015">Disulfide bond</keyword>
<evidence type="ECO:0000256" key="8">
    <source>
        <dbReference type="ARBA" id="ARBA00022989"/>
    </source>
</evidence>
<dbReference type="InterPro" id="IPR000372">
    <property type="entry name" value="LRRNT"/>
</dbReference>
<proteinExistence type="predicted"/>
<dbReference type="AlphaFoldDB" id="A0A341CZ31"/>
<keyword evidence="15" id="KW-1185">Reference proteome</keyword>
<evidence type="ECO:0000256" key="5">
    <source>
        <dbReference type="ARBA" id="ARBA00022729"/>
    </source>
</evidence>
<dbReference type="GO" id="GO:0016020">
    <property type="term" value="C:membrane"/>
    <property type="evidence" value="ECO:0007669"/>
    <property type="project" value="UniProtKB-SubCell"/>
</dbReference>
<dbReference type="STRING" id="1706337.A0A341CZ31"/>
<evidence type="ECO:0000256" key="3">
    <source>
        <dbReference type="ARBA" id="ARBA00022692"/>
    </source>
</evidence>
<dbReference type="PANTHER" id="PTHR22650:SF6">
    <property type="entry name" value="PLATELET GLYCOPROTEIN IX"/>
    <property type="match status" value="1"/>
</dbReference>
<dbReference type="SUPFAM" id="SSF52058">
    <property type="entry name" value="L domain-like"/>
    <property type="match status" value="1"/>
</dbReference>
<keyword evidence="10 12" id="KW-0472">Membrane</keyword>
<keyword evidence="3 12" id="KW-0812">Transmembrane</keyword>
<evidence type="ECO:0000256" key="1">
    <source>
        <dbReference type="ARBA" id="ARBA00004479"/>
    </source>
</evidence>
<dbReference type="Gene3D" id="3.80.10.10">
    <property type="entry name" value="Ribonuclease Inhibitor"/>
    <property type="match status" value="1"/>
</dbReference>
<dbReference type="SMART" id="SM00082">
    <property type="entry name" value="LRRCT"/>
    <property type="match status" value="1"/>
</dbReference>
<dbReference type="Proteomes" id="UP000252040">
    <property type="component" value="Unplaced"/>
</dbReference>
<evidence type="ECO:0000256" key="6">
    <source>
        <dbReference type="ARBA" id="ARBA00022737"/>
    </source>
</evidence>
<feature type="domain" description="LRRNT" evidence="13">
    <location>
        <begin position="158"/>
        <end position="194"/>
    </location>
</feature>
<keyword evidence="6" id="KW-0677">Repeat</keyword>
<dbReference type="KEGG" id="nasi:112411951"/>
<dbReference type="PANTHER" id="PTHR22650">
    <property type="entry name" value="GLYCOPROTEIN IB BETA"/>
    <property type="match status" value="1"/>
</dbReference>
<evidence type="ECO:0000313" key="16">
    <source>
        <dbReference type="RefSeq" id="XP_024619116.1"/>
    </source>
</evidence>